<reference evidence="2 3" key="1">
    <citation type="journal article" date="2019" name="Nat. Ecol. Evol.">
        <title>Megaphylogeny resolves global patterns of mushroom evolution.</title>
        <authorList>
            <person name="Varga T."/>
            <person name="Krizsan K."/>
            <person name="Foldi C."/>
            <person name="Dima B."/>
            <person name="Sanchez-Garcia M."/>
            <person name="Sanchez-Ramirez S."/>
            <person name="Szollosi G.J."/>
            <person name="Szarkandi J.G."/>
            <person name="Papp V."/>
            <person name="Albert L."/>
            <person name="Andreopoulos W."/>
            <person name="Angelini C."/>
            <person name="Antonin V."/>
            <person name="Barry K.W."/>
            <person name="Bougher N.L."/>
            <person name="Buchanan P."/>
            <person name="Buyck B."/>
            <person name="Bense V."/>
            <person name="Catcheside P."/>
            <person name="Chovatia M."/>
            <person name="Cooper J."/>
            <person name="Damon W."/>
            <person name="Desjardin D."/>
            <person name="Finy P."/>
            <person name="Geml J."/>
            <person name="Haridas S."/>
            <person name="Hughes K."/>
            <person name="Justo A."/>
            <person name="Karasinski D."/>
            <person name="Kautmanova I."/>
            <person name="Kiss B."/>
            <person name="Kocsube S."/>
            <person name="Kotiranta H."/>
            <person name="LaButti K.M."/>
            <person name="Lechner B.E."/>
            <person name="Liimatainen K."/>
            <person name="Lipzen A."/>
            <person name="Lukacs Z."/>
            <person name="Mihaltcheva S."/>
            <person name="Morgado L.N."/>
            <person name="Niskanen T."/>
            <person name="Noordeloos M.E."/>
            <person name="Ohm R.A."/>
            <person name="Ortiz-Santana B."/>
            <person name="Ovrebo C."/>
            <person name="Racz N."/>
            <person name="Riley R."/>
            <person name="Savchenko A."/>
            <person name="Shiryaev A."/>
            <person name="Soop K."/>
            <person name="Spirin V."/>
            <person name="Szebenyi C."/>
            <person name="Tomsovsky M."/>
            <person name="Tulloss R.E."/>
            <person name="Uehling J."/>
            <person name="Grigoriev I.V."/>
            <person name="Vagvolgyi C."/>
            <person name="Papp T."/>
            <person name="Martin F.M."/>
            <person name="Miettinen O."/>
            <person name="Hibbett D.S."/>
            <person name="Nagy L.G."/>
        </authorList>
    </citation>
    <scope>NUCLEOTIDE SEQUENCE [LARGE SCALE GENOMIC DNA]</scope>
    <source>
        <strain evidence="2 3">CBS 962.96</strain>
    </source>
</reference>
<evidence type="ECO:0000256" key="1">
    <source>
        <dbReference type="SAM" id="MobiDB-lite"/>
    </source>
</evidence>
<keyword evidence="3" id="KW-1185">Reference proteome</keyword>
<gene>
    <name evidence="2" type="ORF">K435DRAFT_851220</name>
</gene>
<organism evidence="2 3">
    <name type="scientific">Dendrothele bispora (strain CBS 962.96)</name>
    <dbReference type="NCBI Taxonomy" id="1314807"/>
    <lineage>
        <taxon>Eukaryota</taxon>
        <taxon>Fungi</taxon>
        <taxon>Dikarya</taxon>
        <taxon>Basidiomycota</taxon>
        <taxon>Agaricomycotina</taxon>
        <taxon>Agaricomycetes</taxon>
        <taxon>Agaricomycetidae</taxon>
        <taxon>Agaricales</taxon>
        <taxon>Agaricales incertae sedis</taxon>
        <taxon>Dendrothele</taxon>
    </lineage>
</organism>
<protein>
    <submittedName>
        <fullName evidence="2">Uncharacterized protein</fullName>
    </submittedName>
</protein>
<evidence type="ECO:0000313" key="2">
    <source>
        <dbReference type="EMBL" id="THV04038.1"/>
    </source>
</evidence>
<dbReference type="EMBL" id="ML179060">
    <property type="protein sequence ID" value="THV04038.1"/>
    <property type="molecule type" value="Genomic_DNA"/>
</dbReference>
<name>A0A4S8MMC4_DENBC</name>
<feature type="compositionally biased region" description="Polar residues" evidence="1">
    <location>
        <begin position="79"/>
        <end position="93"/>
    </location>
</feature>
<dbReference type="AlphaFoldDB" id="A0A4S8MMC4"/>
<sequence>MRQPNRSVNYNGTFCHENSGNRSSFRQTPQFAQDQYANSMLAAHNKIDLSADPRQNQSDSAFPSRQWYVPQDSENNVPFAAQNTVRPLNTQPQRTDKMTKASRQKAPYSRPRPSAAASSSVGTSTGSRVLAGTSALWEYCRLSGAPDQCRWRTGHDTSICGFALNGCQVDIDANRHLVDAHGSKEQTVAHPNDSTNNVMLALLLIIDVSPATEKPRVLRTAPAIDSEPQTEKNTKLQECAQVMLDHR</sequence>
<proteinExistence type="predicted"/>
<feature type="region of interest" description="Disordered" evidence="1">
    <location>
        <begin position="79"/>
        <end position="126"/>
    </location>
</feature>
<feature type="region of interest" description="Disordered" evidence="1">
    <location>
        <begin position="1"/>
        <end position="25"/>
    </location>
</feature>
<feature type="compositionally biased region" description="Low complexity" evidence="1">
    <location>
        <begin position="106"/>
        <end position="126"/>
    </location>
</feature>
<dbReference type="Proteomes" id="UP000297245">
    <property type="component" value="Unassembled WGS sequence"/>
</dbReference>
<accession>A0A4S8MMC4</accession>
<evidence type="ECO:0000313" key="3">
    <source>
        <dbReference type="Proteomes" id="UP000297245"/>
    </source>
</evidence>